<dbReference type="RefSeq" id="WP_271790483.1">
    <property type="nucleotide sequence ID" value="NZ_CAMXCJ010000007.1"/>
</dbReference>
<feature type="transmembrane region" description="Helical" evidence="10">
    <location>
        <begin position="263"/>
        <end position="286"/>
    </location>
</feature>
<dbReference type="Pfam" id="PF00083">
    <property type="entry name" value="Sugar_tr"/>
    <property type="match status" value="1"/>
</dbReference>
<name>A0A9W4X7L6_9PROT</name>
<dbReference type="EMBL" id="CAMXCS010000008">
    <property type="protein sequence ID" value="CAI3957038.1"/>
    <property type="molecule type" value="Genomic_DNA"/>
</dbReference>
<keyword evidence="8 10" id="KW-0472">Membrane</keyword>
<dbReference type="AlphaFoldDB" id="A0A9W4X7L6"/>
<dbReference type="EMBL" id="CAMXCM010000008">
    <property type="protein sequence ID" value="CAI3954893.1"/>
    <property type="molecule type" value="Genomic_DNA"/>
</dbReference>
<evidence type="ECO:0000256" key="1">
    <source>
        <dbReference type="ARBA" id="ARBA00004651"/>
    </source>
</evidence>
<sequence length="489" mass="53838">MSDSTKRNFITKTTLVAALGGLLFGYDTSVISGAVASIDHQLVRPLNLTNNWEDFISGFVIASALVGCMLGSIISGFVADFVGRKRGLFISAILFVISAVGSAWPEYGIIYPLHDPVAIVCSFIFYRIICGIGVGIASTLAPMYISEIAPATIRGSLIIYYQIAIVSGQAGVYFVNWFIASLGDHDWLMTTGWRIMLVSEIIPAFIFLLLLVPAVETPRWLMLKNRDEDALKVLHNIFHPNEAHQTAAEIKSSLNKNIELGSLFQFGAAAVLVGIGVAAFQQLVGINAVMYYAPEMFKNMGFGERGALFQTIFVGVVTVIFCLIAMKMVDKVGRKPLLIVGSILQAIAMLGLAATFMFKLNSMIAVFMILFYCASFSISWGPMAWVLLAELFPTAIKGRAMSLAVFIEWTVNLFVSWSFKIMDGNASLNAVFNHGFPFIIYGIMGVLGTFFVIFFVPETKGRSLEEIQQIWLDRKNKKQMRNQIPVKAL</sequence>
<dbReference type="Gene3D" id="1.20.1250.20">
    <property type="entry name" value="MFS general substrate transporter like domains"/>
    <property type="match status" value="2"/>
</dbReference>
<feature type="transmembrane region" description="Helical" evidence="10">
    <location>
        <begin position="192"/>
        <end position="215"/>
    </location>
</feature>
<evidence type="ECO:0000256" key="5">
    <source>
        <dbReference type="ARBA" id="ARBA00022597"/>
    </source>
</evidence>
<dbReference type="PROSITE" id="PS50850">
    <property type="entry name" value="MFS"/>
    <property type="match status" value="1"/>
</dbReference>
<evidence type="ECO:0000256" key="7">
    <source>
        <dbReference type="ARBA" id="ARBA00022989"/>
    </source>
</evidence>
<evidence type="ECO:0000313" key="12">
    <source>
        <dbReference type="EMBL" id="CAI3954893.1"/>
    </source>
</evidence>
<feature type="transmembrane region" description="Helical" evidence="10">
    <location>
        <begin position="364"/>
        <end position="388"/>
    </location>
</feature>
<dbReference type="Proteomes" id="UP001154259">
    <property type="component" value="Unassembled WGS sequence"/>
</dbReference>
<dbReference type="InterPro" id="IPR036259">
    <property type="entry name" value="MFS_trans_sf"/>
</dbReference>
<gene>
    <name evidence="13" type="ORF">R53529_LOCUS2061</name>
    <name evidence="12" type="ORF">R53530_LOCUS2058</name>
</gene>
<dbReference type="PROSITE" id="PS00217">
    <property type="entry name" value="SUGAR_TRANSPORT_2"/>
    <property type="match status" value="1"/>
</dbReference>
<keyword evidence="3 9" id="KW-0813">Transport</keyword>
<evidence type="ECO:0000256" key="4">
    <source>
        <dbReference type="ARBA" id="ARBA00022475"/>
    </source>
</evidence>
<dbReference type="FunFam" id="1.20.1250.20:FF:000122">
    <property type="entry name" value="D-xylose transporter XylE"/>
    <property type="match status" value="1"/>
</dbReference>
<reference evidence="12" key="1">
    <citation type="submission" date="2022-10" db="EMBL/GenBank/DDBJ databases">
        <authorList>
            <person name="Botero Cardona J."/>
        </authorList>
    </citation>
    <scope>NUCLEOTIDE SEQUENCE</scope>
    <source>
        <strain evidence="12">LMG 31819</strain>
        <strain evidence="13">R-53529</strain>
    </source>
</reference>
<dbReference type="NCBIfam" id="TIGR00879">
    <property type="entry name" value="SP"/>
    <property type="match status" value="1"/>
</dbReference>
<feature type="transmembrane region" description="Helical" evidence="10">
    <location>
        <begin position="438"/>
        <end position="456"/>
    </location>
</feature>
<evidence type="ECO:0000313" key="13">
    <source>
        <dbReference type="EMBL" id="CAI3957038.1"/>
    </source>
</evidence>
<feature type="transmembrane region" description="Helical" evidence="10">
    <location>
        <begin position="337"/>
        <end position="358"/>
    </location>
</feature>
<keyword evidence="4" id="KW-1003">Cell membrane</keyword>
<evidence type="ECO:0000313" key="15">
    <source>
        <dbReference type="Proteomes" id="UP001154259"/>
    </source>
</evidence>
<feature type="transmembrane region" description="Helical" evidence="10">
    <location>
        <begin position="124"/>
        <end position="145"/>
    </location>
</feature>
<dbReference type="PROSITE" id="PS00216">
    <property type="entry name" value="SUGAR_TRANSPORT_1"/>
    <property type="match status" value="2"/>
</dbReference>
<comment type="subcellular location">
    <subcellularLocation>
        <location evidence="1">Cell membrane</location>
        <topology evidence="1">Multi-pass membrane protein</topology>
    </subcellularLocation>
</comment>
<dbReference type="InterPro" id="IPR005828">
    <property type="entry name" value="MFS_sugar_transport-like"/>
</dbReference>
<evidence type="ECO:0000256" key="8">
    <source>
        <dbReference type="ARBA" id="ARBA00023136"/>
    </source>
</evidence>
<keyword evidence="6 10" id="KW-0812">Transmembrane</keyword>
<feature type="transmembrane region" description="Helical" evidence="10">
    <location>
        <begin position="306"/>
        <end position="325"/>
    </location>
</feature>
<accession>A0A9W4X7L6</accession>
<dbReference type="InterPro" id="IPR050820">
    <property type="entry name" value="MFS_Sugar_Transporter"/>
</dbReference>
<dbReference type="GO" id="GO:0005886">
    <property type="term" value="C:plasma membrane"/>
    <property type="evidence" value="ECO:0007669"/>
    <property type="project" value="UniProtKB-SubCell"/>
</dbReference>
<evidence type="ECO:0000313" key="14">
    <source>
        <dbReference type="Proteomes" id="UP001154255"/>
    </source>
</evidence>
<evidence type="ECO:0000256" key="6">
    <source>
        <dbReference type="ARBA" id="ARBA00022692"/>
    </source>
</evidence>
<evidence type="ECO:0000259" key="11">
    <source>
        <dbReference type="PROSITE" id="PS50850"/>
    </source>
</evidence>
<feature type="transmembrane region" description="Helical" evidence="10">
    <location>
        <begin position="400"/>
        <end position="418"/>
    </location>
</feature>
<dbReference type="PANTHER" id="PTHR48023">
    <property type="entry name" value="D-XYLOSE-PROTON SYMPORTER-LIKE 2"/>
    <property type="match status" value="1"/>
</dbReference>
<dbReference type="PANTHER" id="PTHR48023:SF4">
    <property type="entry name" value="D-XYLOSE-PROTON SYMPORTER-LIKE 2"/>
    <property type="match status" value="1"/>
</dbReference>
<protein>
    <submittedName>
        <fullName evidence="12">Includes anhydromuropeptide permease AmpG (ProP) (PUBMED:12426329)</fullName>
    </submittedName>
</protein>
<keyword evidence="7 10" id="KW-1133">Transmembrane helix</keyword>
<dbReference type="InterPro" id="IPR020846">
    <property type="entry name" value="MFS_dom"/>
</dbReference>
<dbReference type="PRINTS" id="PR00171">
    <property type="entry name" value="SUGRTRNSPORT"/>
</dbReference>
<organism evidence="12 14">
    <name type="scientific">Commensalibacter communis</name>
    <dbReference type="NCBI Taxonomy" id="2972786"/>
    <lineage>
        <taxon>Bacteria</taxon>
        <taxon>Pseudomonadati</taxon>
        <taxon>Pseudomonadota</taxon>
        <taxon>Alphaproteobacteria</taxon>
        <taxon>Acetobacterales</taxon>
        <taxon>Acetobacteraceae</taxon>
    </lineage>
</organism>
<evidence type="ECO:0000256" key="9">
    <source>
        <dbReference type="RuleBase" id="RU003346"/>
    </source>
</evidence>
<keyword evidence="5" id="KW-0762">Sugar transport</keyword>
<comment type="similarity">
    <text evidence="2 9">Belongs to the major facilitator superfamily. Sugar transporter (TC 2.A.1.1) family.</text>
</comment>
<feature type="transmembrane region" description="Helical" evidence="10">
    <location>
        <begin position="55"/>
        <end position="79"/>
    </location>
</feature>
<keyword evidence="15" id="KW-1185">Reference proteome</keyword>
<proteinExistence type="inferred from homology"/>
<comment type="caution">
    <text evidence="12">The sequence shown here is derived from an EMBL/GenBank/DDBJ whole genome shotgun (WGS) entry which is preliminary data.</text>
</comment>
<dbReference type="InterPro" id="IPR003663">
    <property type="entry name" value="Sugar/inositol_transpt"/>
</dbReference>
<dbReference type="GO" id="GO:0022857">
    <property type="term" value="F:transmembrane transporter activity"/>
    <property type="evidence" value="ECO:0007669"/>
    <property type="project" value="InterPro"/>
</dbReference>
<evidence type="ECO:0000256" key="3">
    <source>
        <dbReference type="ARBA" id="ARBA00022448"/>
    </source>
</evidence>
<feature type="transmembrane region" description="Helical" evidence="10">
    <location>
        <begin position="157"/>
        <end position="180"/>
    </location>
</feature>
<dbReference type="InterPro" id="IPR005829">
    <property type="entry name" value="Sugar_transporter_CS"/>
</dbReference>
<dbReference type="Proteomes" id="UP001154255">
    <property type="component" value="Unassembled WGS sequence"/>
</dbReference>
<feature type="domain" description="Major facilitator superfamily (MFS) profile" evidence="11">
    <location>
        <begin position="13"/>
        <end position="460"/>
    </location>
</feature>
<dbReference type="SUPFAM" id="SSF103473">
    <property type="entry name" value="MFS general substrate transporter"/>
    <property type="match status" value="1"/>
</dbReference>
<feature type="transmembrane region" description="Helical" evidence="10">
    <location>
        <begin position="86"/>
        <end position="104"/>
    </location>
</feature>
<evidence type="ECO:0000256" key="2">
    <source>
        <dbReference type="ARBA" id="ARBA00010992"/>
    </source>
</evidence>
<evidence type="ECO:0000256" key="10">
    <source>
        <dbReference type="SAM" id="Phobius"/>
    </source>
</evidence>